<sequence>MPHQYPETLSPLSVPTAYFTPSSPGFPSADTYTTFGSLSAGVHIASFDRFGPPKCQTSAKIWPGTFIAFALSTEQLAREYPDGSEIHRRISEYSPGRYLGLVTSSFAQSSDEDGSIVEDIIVHFVSTDTPQPSLVSDHFMPIFPISTSVPADTSVLSTSILFPWVDRKQWTTFGVRLRICQRNTSGLVFELCHEDFERFEDKAGEDYCRLQNMDVSLGAEDKERLARLLVAPFALPAEIWLDIRNQPDIKDPPGFVEDIDFLERWIRSYCSVPSADQGYDV</sequence>
<dbReference type="AlphaFoldDB" id="A0A1J8QFP3"/>
<name>A0A1J8QFP3_9AGAM</name>
<evidence type="ECO:0000313" key="1">
    <source>
        <dbReference type="EMBL" id="OJA12184.1"/>
    </source>
</evidence>
<dbReference type="Proteomes" id="UP000183567">
    <property type="component" value="Unassembled WGS sequence"/>
</dbReference>
<reference evidence="1 2" key="1">
    <citation type="submission" date="2016-03" db="EMBL/GenBank/DDBJ databases">
        <title>Comparative genomics of the ectomycorrhizal sister species Rhizopogon vinicolor and Rhizopogon vesiculosus (Basidiomycota: Boletales) reveals a divergence of the mating type B locus.</title>
        <authorList>
            <person name="Mujic A.B."/>
            <person name="Kuo A."/>
            <person name="Tritt A."/>
            <person name="Lipzen A."/>
            <person name="Chen C."/>
            <person name="Johnson J."/>
            <person name="Sharma A."/>
            <person name="Barry K."/>
            <person name="Grigoriev I.V."/>
            <person name="Spatafora J.W."/>
        </authorList>
    </citation>
    <scope>NUCLEOTIDE SEQUENCE [LARGE SCALE GENOMIC DNA]</scope>
    <source>
        <strain evidence="1 2">AM-OR11-056</strain>
    </source>
</reference>
<protein>
    <submittedName>
        <fullName evidence="1">Uncharacterized protein</fullName>
    </submittedName>
</protein>
<dbReference type="OrthoDB" id="2717234at2759"/>
<comment type="caution">
    <text evidence="1">The sequence shown here is derived from an EMBL/GenBank/DDBJ whole genome shotgun (WGS) entry which is preliminary data.</text>
</comment>
<organism evidence="1 2">
    <name type="scientific">Rhizopogon vesiculosus</name>
    <dbReference type="NCBI Taxonomy" id="180088"/>
    <lineage>
        <taxon>Eukaryota</taxon>
        <taxon>Fungi</taxon>
        <taxon>Dikarya</taxon>
        <taxon>Basidiomycota</taxon>
        <taxon>Agaricomycotina</taxon>
        <taxon>Agaricomycetes</taxon>
        <taxon>Agaricomycetidae</taxon>
        <taxon>Boletales</taxon>
        <taxon>Suillineae</taxon>
        <taxon>Rhizopogonaceae</taxon>
        <taxon>Rhizopogon</taxon>
    </lineage>
</organism>
<accession>A0A1J8QFP3</accession>
<keyword evidence="2" id="KW-1185">Reference proteome</keyword>
<evidence type="ECO:0000313" key="2">
    <source>
        <dbReference type="Proteomes" id="UP000183567"/>
    </source>
</evidence>
<dbReference type="EMBL" id="LVVM01004788">
    <property type="protein sequence ID" value="OJA12184.1"/>
    <property type="molecule type" value="Genomic_DNA"/>
</dbReference>
<proteinExistence type="predicted"/>
<gene>
    <name evidence="1" type="ORF">AZE42_03944</name>
</gene>